<dbReference type="PANTHER" id="PTHR47967:SF23">
    <property type="entry name" value="OS04G0448300 PROTEIN"/>
    <property type="match status" value="1"/>
</dbReference>
<evidence type="ECO:0000256" key="3">
    <source>
        <dbReference type="ARBA" id="ARBA00022801"/>
    </source>
</evidence>
<dbReference type="InterPro" id="IPR032861">
    <property type="entry name" value="TAXi_N"/>
</dbReference>
<dbReference type="GO" id="GO:0006508">
    <property type="term" value="P:proteolysis"/>
    <property type="evidence" value="ECO:0007669"/>
    <property type="project" value="UniProtKB-KW"/>
</dbReference>
<dbReference type="Pfam" id="PF14543">
    <property type="entry name" value="TAXi_N"/>
    <property type="match status" value="1"/>
</dbReference>
<dbReference type="GO" id="GO:0005576">
    <property type="term" value="C:extracellular region"/>
    <property type="evidence" value="ECO:0007669"/>
    <property type="project" value="TreeGrafter"/>
</dbReference>
<feature type="domain" description="Peptidase A1" evidence="4">
    <location>
        <begin position="1"/>
        <end position="333"/>
    </location>
</feature>
<dbReference type="InterPro" id="IPR032799">
    <property type="entry name" value="TAXi_C"/>
</dbReference>
<name>A0AAW1J413_SAPOF</name>
<dbReference type="PROSITE" id="PS51767">
    <property type="entry name" value="PEPTIDASE_A1"/>
    <property type="match status" value="1"/>
</dbReference>
<keyword evidence="2" id="KW-0645">Protease</keyword>
<gene>
    <name evidence="5" type="ORF">RND81_08G047200</name>
</gene>
<evidence type="ECO:0000259" key="4">
    <source>
        <dbReference type="PROSITE" id="PS51767"/>
    </source>
</evidence>
<keyword evidence="6" id="KW-1185">Reference proteome</keyword>
<comment type="caution">
    <text evidence="5">The sequence shown here is derived from an EMBL/GenBank/DDBJ whole genome shotgun (WGS) entry which is preliminary data.</text>
</comment>
<proteinExistence type="inferred from homology"/>
<organism evidence="5 6">
    <name type="scientific">Saponaria officinalis</name>
    <name type="common">Common soapwort</name>
    <name type="synonym">Lychnis saponaria</name>
    <dbReference type="NCBI Taxonomy" id="3572"/>
    <lineage>
        <taxon>Eukaryota</taxon>
        <taxon>Viridiplantae</taxon>
        <taxon>Streptophyta</taxon>
        <taxon>Embryophyta</taxon>
        <taxon>Tracheophyta</taxon>
        <taxon>Spermatophyta</taxon>
        <taxon>Magnoliopsida</taxon>
        <taxon>eudicotyledons</taxon>
        <taxon>Gunneridae</taxon>
        <taxon>Pentapetalae</taxon>
        <taxon>Caryophyllales</taxon>
        <taxon>Caryophyllaceae</taxon>
        <taxon>Caryophylleae</taxon>
        <taxon>Saponaria</taxon>
    </lineage>
</organism>
<dbReference type="GO" id="GO:0008233">
    <property type="term" value="F:peptidase activity"/>
    <property type="evidence" value="ECO:0007669"/>
    <property type="project" value="UniProtKB-KW"/>
</dbReference>
<dbReference type="AlphaFoldDB" id="A0AAW1J413"/>
<sequence length="342" mass="38813">MKFYLGTPPRPVYGGFDTGSELVWFHCKENPTSVTNMSTFDQFKSSTYRMISCKDEYMCDTHTSVGIRCRSKSCEFVTEYVDDTHVEGVMGYDLALTNPYGESLAIPDLMFGCNTNNPTRDKVGLIGGGNGKYSFPKQISLFDPKFSYCISNDVTKTYEIKFGKEATLTGNATQVLKNNNTPFYYLNVIGIKVNGKHIFVSSTEFQMSSDGSKGFIIDSGATLSYLSPKVFDGVKYELEQQLGPPQKYWIYDICYPLSRFPKMKVRFKPRITIVFSESELELPIIGTWQWEPRFELLCLLIRRTDDLTSTLGLTQLWDVNVGHDPVNNMLYLSKTDCPTHDL</sequence>
<evidence type="ECO:0000313" key="5">
    <source>
        <dbReference type="EMBL" id="KAK9697588.1"/>
    </source>
</evidence>
<evidence type="ECO:0000256" key="2">
    <source>
        <dbReference type="ARBA" id="ARBA00022670"/>
    </source>
</evidence>
<dbReference type="SUPFAM" id="SSF50630">
    <property type="entry name" value="Acid proteases"/>
    <property type="match status" value="1"/>
</dbReference>
<accession>A0AAW1J413</accession>
<keyword evidence="3" id="KW-0378">Hydrolase</keyword>
<dbReference type="EMBL" id="JBDFQZ010000008">
    <property type="protein sequence ID" value="KAK9697588.1"/>
    <property type="molecule type" value="Genomic_DNA"/>
</dbReference>
<dbReference type="InterPro" id="IPR021109">
    <property type="entry name" value="Peptidase_aspartic_dom_sf"/>
</dbReference>
<dbReference type="InterPro" id="IPR051708">
    <property type="entry name" value="Plant_Aspart_Prot_A1"/>
</dbReference>
<dbReference type="Pfam" id="PF14541">
    <property type="entry name" value="TAXi_C"/>
    <property type="match status" value="1"/>
</dbReference>
<reference evidence="5" key="1">
    <citation type="submission" date="2024-03" db="EMBL/GenBank/DDBJ databases">
        <title>WGS assembly of Saponaria officinalis var. Norfolk2.</title>
        <authorList>
            <person name="Jenkins J."/>
            <person name="Shu S."/>
            <person name="Grimwood J."/>
            <person name="Barry K."/>
            <person name="Goodstein D."/>
            <person name="Schmutz J."/>
            <person name="Leebens-Mack J."/>
            <person name="Osbourn A."/>
        </authorList>
    </citation>
    <scope>NUCLEOTIDE SEQUENCE [LARGE SCALE GENOMIC DNA]</scope>
    <source>
        <strain evidence="5">JIC</strain>
    </source>
</reference>
<dbReference type="PANTHER" id="PTHR47967">
    <property type="entry name" value="OS07G0603500 PROTEIN-RELATED"/>
    <property type="match status" value="1"/>
</dbReference>
<dbReference type="Proteomes" id="UP001443914">
    <property type="component" value="Unassembled WGS sequence"/>
</dbReference>
<comment type="similarity">
    <text evidence="1">Belongs to the peptidase A1 family.</text>
</comment>
<dbReference type="InterPro" id="IPR033121">
    <property type="entry name" value="PEPTIDASE_A1"/>
</dbReference>
<evidence type="ECO:0000313" key="6">
    <source>
        <dbReference type="Proteomes" id="UP001443914"/>
    </source>
</evidence>
<protein>
    <recommendedName>
        <fullName evidence="4">Peptidase A1 domain-containing protein</fullName>
    </recommendedName>
</protein>
<dbReference type="Gene3D" id="2.40.70.10">
    <property type="entry name" value="Acid Proteases"/>
    <property type="match status" value="2"/>
</dbReference>
<evidence type="ECO:0000256" key="1">
    <source>
        <dbReference type="ARBA" id="ARBA00007447"/>
    </source>
</evidence>